<reference evidence="5" key="1">
    <citation type="submission" date="2021-04" db="EMBL/GenBank/DDBJ databases">
        <title>Genome based classification of Actinospica acidithermotolerans sp. nov., an actinobacterium isolated from an Indonesian hot spring.</title>
        <authorList>
            <person name="Kusuma A.B."/>
            <person name="Putra K.E."/>
            <person name="Nafisah S."/>
            <person name="Loh J."/>
            <person name="Nouioui I."/>
            <person name="Goodfellow M."/>
        </authorList>
    </citation>
    <scope>NUCLEOTIDE SEQUENCE</scope>
    <source>
        <strain evidence="5">MGRD01-02</strain>
    </source>
</reference>
<evidence type="ECO:0000256" key="3">
    <source>
        <dbReference type="ARBA" id="ARBA00038502"/>
    </source>
</evidence>
<organism evidence="5 6">
    <name type="scientific">Actinospica acidithermotolerans</name>
    <dbReference type="NCBI Taxonomy" id="2828514"/>
    <lineage>
        <taxon>Bacteria</taxon>
        <taxon>Bacillati</taxon>
        <taxon>Actinomycetota</taxon>
        <taxon>Actinomycetes</taxon>
        <taxon>Catenulisporales</taxon>
        <taxon>Actinospicaceae</taxon>
        <taxon>Actinospica</taxon>
    </lineage>
</organism>
<dbReference type="GO" id="GO:0005737">
    <property type="term" value="C:cytoplasm"/>
    <property type="evidence" value="ECO:0007669"/>
    <property type="project" value="TreeGrafter"/>
</dbReference>
<proteinExistence type="inferred from homology"/>
<dbReference type="InterPro" id="IPR016181">
    <property type="entry name" value="Acyl_CoA_acyltransferase"/>
</dbReference>
<accession>A0A941EGT6</accession>
<feature type="domain" description="N-acetyltransferase" evidence="4">
    <location>
        <begin position="23"/>
        <end position="176"/>
    </location>
</feature>
<dbReference type="GO" id="GO:0008999">
    <property type="term" value="F:protein-N-terminal-alanine acetyltransferase activity"/>
    <property type="evidence" value="ECO:0007669"/>
    <property type="project" value="TreeGrafter"/>
</dbReference>
<dbReference type="EMBL" id="JAGSOH010000134">
    <property type="protein sequence ID" value="MBR7830483.1"/>
    <property type="molecule type" value="Genomic_DNA"/>
</dbReference>
<name>A0A941EGT6_9ACTN</name>
<evidence type="ECO:0000313" key="6">
    <source>
        <dbReference type="Proteomes" id="UP000676325"/>
    </source>
</evidence>
<dbReference type="SUPFAM" id="SSF55729">
    <property type="entry name" value="Acyl-CoA N-acyltransferases (Nat)"/>
    <property type="match status" value="1"/>
</dbReference>
<dbReference type="PANTHER" id="PTHR43792:SF8">
    <property type="entry name" value="[RIBOSOMAL PROTEIN US5]-ALANINE N-ACETYLTRANSFERASE"/>
    <property type="match status" value="1"/>
</dbReference>
<keyword evidence="2" id="KW-0012">Acyltransferase</keyword>
<evidence type="ECO:0000256" key="1">
    <source>
        <dbReference type="ARBA" id="ARBA00022679"/>
    </source>
</evidence>
<dbReference type="PANTHER" id="PTHR43792">
    <property type="entry name" value="GNAT FAMILY, PUTATIVE (AFU_ORTHOLOGUE AFUA_3G00765)-RELATED-RELATED"/>
    <property type="match status" value="1"/>
</dbReference>
<dbReference type="Proteomes" id="UP000676325">
    <property type="component" value="Unassembled WGS sequence"/>
</dbReference>
<keyword evidence="6" id="KW-1185">Reference proteome</keyword>
<dbReference type="InterPro" id="IPR000182">
    <property type="entry name" value="GNAT_dom"/>
</dbReference>
<evidence type="ECO:0000256" key="2">
    <source>
        <dbReference type="ARBA" id="ARBA00023315"/>
    </source>
</evidence>
<evidence type="ECO:0000259" key="4">
    <source>
        <dbReference type="PROSITE" id="PS51186"/>
    </source>
</evidence>
<sequence length="195" mass="22352">MRDAEAWRELQTRNRAWLSRWEATVPPNTPYTRRLSYRQLVRRGRHEATQGRMLPFNVWYDESADACHAGEERARMVGQLNIAGIAWGSLCSAHIGYWVDERVAGRGVIPTALALAIDYCFQTVGLHRVEVNVRPENAPSRRVAQKLGLREEGLRQRYLHIDGAWRDHYSYAVTQEEVPEGMIARWRAAQASPIG</sequence>
<keyword evidence="1" id="KW-0808">Transferase</keyword>
<evidence type="ECO:0000313" key="5">
    <source>
        <dbReference type="EMBL" id="MBR7830483.1"/>
    </source>
</evidence>
<comment type="similarity">
    <text evidence="3">Belongs to the acetyltransferase family. RimJ subfamily.</text>
</comment>
<comment type="caution">
    <text evidence="5">The sequence shown here is derived from an EMBL/GenBank/DDBJ whole genome shotgun (WGS) entry which is preliminary data.</text>
</comment>
<dbReference type="Gene3D" id="3.40.630.30">
    <property type="match status" value="1"/>
</dbReference>
<dbReference type="InterPro" id="IPR051531">
    <property type="entry name" value="N-acetyltransferase"/>
</dbReference>
<dbReference type="Pfam" id="PF13302">
    <property type="entry name" value="Acetyltransf_3"/>
    <property type="match status" value="1"/>
</dbReference>
<dbReference type="PROSITE" id="PS51186">
    <property type="entry name" value="GNAT"/>
    <property type="match status" value="1"/>
</dbReference>
<dbReference type="AlphaFoldDB" id="A0A941EGT6"/>
<protein>
    <submittedName>
        <fullName evidence="5">GNAT family N-acetyltransferase</fullName>
    </submittedName>
</protein>
<gene>
    <name evidence="5" type="ORF">KDK95_29550</name>
</gene>